<dbReference type="GO" id="GO:0005960">
    <property type="term" value="C:glycine cleavage complex"/>
    <property type="evidence" value="ECO:0007669"/>
    <property type="project" value="InterPro"/>
</dbReference>
<dbReference type="GO" id="GO:0005829">
    <property type="term" value="C:cytosol"/>
    <property type="evidence" value="ECO:0007669"/>
    <property type="project" value="TreeGrafter"/>
</dbReference>
<dbReference type="InterPro" id="IPR002930">
    <property type="entry name" value="GCV_H"/>
</dbReference>
<dbReference type="EMBL" id="RSED01000011">
    <property type="protein sequence ID" value="RRS03570.1"/>
    <property type="molecule type" value="Genomic_DNA"/>
</dbReference>
<dbReference type="InterPro" id="IPR000089">
    <property type="entry name" value="Biotin_lipoyl"/>
</dbReference>
<dbReference type="InterPro" id="IPR033753">
    <property type="entry name" value="GCV_H/Fam206"/>
</dbReference>
<evidence type="ECO:0000256" key="3">
    <source>
        <dbReference type="HAMAP-Rule" id="MF_00272"/>
    </source>
</evidence>
<dbReference type="PANTHER" id="PTHR11715:SF3">
    <property type="entry name" value="GLYCINE CLEAVAGE SYSTEM H PROTEIN-RELATED"/>
    <property type="match status" value="1"/>
</dbReference>
<dbReference type="HAMAP" id="MF_00272">
    <property type="entry name" value="GcvH"/>
    <property type="match status" value="1"/>
</dbReference>
<dbReference type="Gene3D" id="2.40.50.100">
    <property type="match status" value="1"/>
</dbReference>
<dbReference type="PROSITE" id="PS00189">
    <property type="entry name" value="LIPOYL"/>
    <property type="match status" value="1"/>
</dbReference>
<dbReference type="Proteomes" id="UP000269265">
    <property type="component" value="Unassembled WGS sequence"/>
</dbReference>
<sequence>MTIKYTSDHEWLQIEADGTATVGITEHAQDALGDVVFVDLPAVGTTFNAKDIAGVVESVKAAADVYMPLTGEITEVNETLRDDPALANTDPLGAGWFFKVKLANPADADALLDKTAYDDFVKNA</sequence>
<dbReference type="PROSITE" id="PS50968">
    <property type="entry name" value="BIOTINYL_LIPOYL"/>
    <property type="match status" value="1"/>
</dbReference>
<comment type="function">
    <text evidence="3">The glycine cleavage system catalyzes the degradation of glycine. The H protein shuttles the methylamine group of glycine from the P protein to the T protein.</text>
</comment>
<dbReference type="GO" id="GO:0019464">
    <property type="term" value="P:glycine decarboxylation via glycine cleavage system"/>
    <property type="evidence" value="ECO:0007669"/>
    <property type="project" value="UniProtKB-UniRule"/>
</dbReference>
<dbReference type="Pfam" id="PF01597">
    <property type="entry name" value="GCV_H"/>
    <property type="match status" value="1"/>
</dbReference>
<dbReference type="RefSeq" id="WP_125244101.1">
    <property type="nucleotide sequence ID" value="NZ_RSED01000011.1"/>
</dbReference>
<dbReference type="OrthoDB" id="9796712at2"/>
<dbReference type="InterPro" id="IPR017453">
    <property type="entry name" value="GCV_H_sub"/>
</dbReference>
<gene>
    <name evidence="3 6" type="primary">gcvH</name>
    <name evidence="6" type="ORF">EIP75_15130</name>
</gene>
<reference evidence="6 7" key="1">
    <citation type="submission" date="2018-12" db="EMBL/GenBank/DDBJ databases">
        <title>The whole draft genome of Aquabacterium sp. SJQ9.</title>
        <authorList>
            <person name="Sun L."/>
            <person name="Gao X."/>
            <person name="Chen W."/>
            <person name="Huang K."/>
        </authorList>
    </citation>
    <scope>NUCLEOTIDE SEQUENCE [LARGE SCALE GENOMIC DNA]</scope>
    <source>
        <strain evidence="6 7">SJQ9</strain>
    </source>
</reference>
<accession>A0A3R8S6K7</accession>
<evidence type="ECO:0000259" key="5">
    <source>
        <dbReference type="PROSITE" id="PS50968"/>
    </source>
</evidence>
<feature type="modified residue" description="N6-lipoyllysine" evidence="3 4">
    <location>
        <position position="60"/>
    </location>
</feature>
<keyword evidence="2 3" id="KW-0450">Lipoyl</keyword>
<evidence type="ECO:0000256" key="4">
    <source>
        <dbReference type="PIRSR" id="PIRSR617453-50"/>
    </source>
</evidence>
<dbReference type="GO" id="GO:0009249">
    <property type="term" value="P:protein lipoylation"/>
    <property type="evidence" value="ECO:0007669"/>
    <property type="project" value="TreeGrafter"/>
</dbReference>
<evidence type="ECO:0000313" key="7">
    <source>
        <dbReference type="Proteomes" id="UP000269265"/>
    </source>
</evidence>
<dbReference type="AlphaFoldDB" id="A0A3R8S6K7"/>
<comment type="cofactor">
    <cofactor evidence="3">
        <name>(R)-lipoate</name>
        <dbReference type="ChEBI" id="CHEBI:83088"/>
    </cofactor>
    <text evidence="3">Binds 1 lipoyl cofactor covalently.</text>
</comment>
<keyword evidence="7" id="KW-1185">Reference proteome</keyword>
<feature type="domain" description="Lipoyl-binding" evidence="5">
    <location>
        <begin position="19"/>
        <end position="101"/>
    </location>
</feature>
<dbReference type="NCBIfam" id="TIGR00527">
    <property type="entry name" value="gcvH"/>
    <property type="match status" value="1"/>
</dbReference>
<evidence type="ECO:0000256" key="1">
    <source>
        <dbReference type="ARBA" id="ARBA00009249"/>
    </source>
</evidence>
<dbReference type="SUPFAM" id="SSF51230">
    <property type="entry name" value="Single hybrid motif"/>
    <property type="match status" value="1"/>
</dbReference>
<dbReference type="PANTHER" id="PTHR11715">
    <property type="entry name" value="GLYCINE CLEAVAGE SYSTEM H PROTEIN"/>
    <property type="match status" value="1"/>
</dbReference>
<protein>
    <recommendedName>
        <fullName evidence="3">Glycine cleavage system H protein</fullName>
    </recommendedName>
</protein>
<comment type="subunit">
    <text evidence="3">The glycine cleavage system is composed of four proteins: P, T, L and H.</text>
</comment>
<dbReference type="CDD" id="cd06848">
    <property type="entry name" value="GCS_H"/>
    <property type="match status" value="1"/>
</dbReference>
<comment type="similarity">
    <text evidence="1 3">Belongs to the GcvH family.</text>
</comment>
<organism evidence="6 7">
    <name type="scientific">Aquabacterium soli</name>
    <dbReference type="NCBI Taxonomy" id="2493092"/>
    <lineage>
        <taxon>Bacteria</taxon>
        <taxon>Pseudomonadati</taxon>
        <taxon>Pseudomonadota</taxon>
        <taxon>Betaproteobacteria</taxon>
        <taxon>Burkholderiales</taxon>
        <taxon>Aquabacterium</taxon>
    </lineage>
</organism>
<dbReference type="InterPro" id="IPR011053">
    <property type="entry name" value="Single_hybrid_motif"/>
</dbReference>
<dbReference type="NCBIfam" id="NF002270">
    <property type="entry name" value="PRK01202.1"/>
    <property type="match status" value="1"/>
</dbReference>
<dbReference type="InterPro" id="IPR003016">
    <property type="entry name" value="2-oxoA_DH_lipoyl-BS"/>
</dbReference>
<comment type="caution">
    <text evidence="6">The sequence shown here is derived from an EMBL/GenBank/DDBJ whole genome shotgun (WGS) entry which is preliminary data.</text>
</comment>
<proteinExistence type="inferred from homology"/>
<evidence type="ECO:0000313" key="6">
    <source>
        <dbReference type="EMBL" id="RRS03570.1"/>
    </source>
</evidence>
<name>A0A3R8S6K7_9BURK</name>
<evidence type="ECO:0000256" key="2">
    <source>
        <dbReference type="ARBA" id="ARBA00022823"/>
    </source>
</evidence>